<dbReference type="PROSITE" id="PS50977">
    <property type="entry name" value="HTH_TETR_2"/>
    <property type="match status" value="1"/>
</dbReference>
<keyword evidence="1" id="KW-0805">Transcription regulation</keyword>
<evidence type="ECO:0000259" key="5">
    <source>
        <dbReference type="PROSITE" id="PS50977"/>
    </source>
</evidence>
<dbReference type="SUPFAM" id="SSF48498">
    <property type="entry name" value="Tetracyclin repressor-like, C-terminal domain"/>
    <property type="match status" value="1"/>
</dbReference>
<dbReference type="GO" id="GO:0000976">
    <property type="term" value="F:transcription cis-regulatory region binding"/>
    <property type="evidence" value="ECO:0007669"/>
    <property type="project" value="TreeGrafter"/>
</dbReference>
<keyword evidence="3" id="KW-0804">Transcription</keyword>
<dbReference type="InterPro" id="IPR036271">
    <property type="entry name" value="Tet_transcr_reg_TetR-rel_C_sf"/>
</dbReference>
<dbReference type="PRINTS" id="PR00455">
    <property type="entry name" value="HTHTETR"/>
</dbReference>
<dbReference type="AlphaFoldDB" id="A0A543FYF1"/>
<feature type="DNA-binding region" description="H-T-H motif" evidence="4">
    <location>
        <begin position="33"/>
        <end position="52"/>
    </location>
</feature>
<dbReference type="InterPro" id="IPR049445">
    <property type="entry name" value="TetR_SbtR-like_C"/>
</dbReference>
<dbReference type="Pfam" id="PF00440">
    <property type="entry name" value="TetR_N"/>
    <property type="match status" value="1"/>
</dbReference>
<evidence type="ECO:0000313" key="6">
    <source>
        <dbReference type="EMBL" id="TQM38873.1"/>
    </source>
</evidence>
<dbReference type="EMBL" id="VFPH01000002">
    <property type="protein sequence ID" value="TQM38873.1"/>
    <property type="molecule type" value="Genomic_DNA"/>
</dbReference>
<proteinExistence type="predicted"/>
<keyword evidence="2 4" id="KW-0238">DNA-binding</keyword>
<evidence type="ECO:0000256" key="4">
    <source>
        <dbReference type="PROSITE-ProRule" id="PRU00335"/>
    </source>
</evidence>
<sequence length="185" mass="19544">MAERALRADARRNRERVLAAARRAFAEQGYAVPLDEIAVAAGVGPGTVYRHFPTKEALFEAVSVANVEELAADARARAEAADPARAFTEFLDALAEQALAKRDLPDAFGGAGADAVAGAVAEVHEALGVLLAKAQEAGGVRRDVSVKDLIALLKGLLHAVRTDPDPDVRHRLLAVVRDGLRPKEG</sequence>
<dbReference type="PANTHER" id="PTHR30055:SF234">
    <property type="entry name" value="HTH-TYPE TRANSCRIPTIONAL REGULATOR BETI"/>
    <property type="match status" value="1"/>
</dbReference>
<dbReference type="RefSeq" id="WP_142105508.1">
    <property type="nucleotide sequence ID" value="NZ_VFPH01000002.1"/>
</dbReference>
<evidence type="ECO:0000256" key="1">
    <source>
        <dbReference type="ARBA" id="ARBA00023015"/>
    </source>
</evidence>
<gene>
    <name evidence="6" type="ORF">FB388_6120</name>
</gene>
<dbReference type="PANTHER" id="PTHR30055">
    <property type="entry name" value="HTH-TYPE TRANSCRIPTIONAL REGULATOR RUTR"/>
    <property type="match status" value="1"/>
</dbReference>
<dbReference type="OrthoDB" id="9795011at2"/>
<organism evidence="6 7">
    <name type="scientific">Pseudonocardia cypriaca</name>
    <dbReference type="NCBI Taxonomy" id="882449"/>
    <lineage>
        <taxon>Bacteria</taxon>
        <taxon>Bacillati</taxon>
        <taxon>Actinomycetota</taxon>
        <taxon>Actinomycetes</taxon>
        <taxon>Pseudonocardiales</taxon>
        <taxon>Pseudonocardiaceae</taxon>
        <taxon>Pseudonocardia</taxon>
    </lineage>
</organism>
<evidence type="ECO:0000256" key="2">
    <source>
        <dbReference type="ARBA" id="ARBA00023125"/>
    </source>
</evidence>
<dbReference type="GO" id="GO:0003700">
    <property type="term" value="F:DNA-binding transcription factor activity"/>
    <property type="evidence" value="ECO:0007669"/>
    <property type="project" value="TreeGrafter"/>
</dbReference>
<dbReference type="InterPro" id="IPR009057">
    <property type="entry name" value="Homeodomain-like_sf"/>
</dbReference>
<feature type="domain" description="HTH tetR-type" evidence="5">
    <location>
        <begin position="11"/>
        <end position="70"/>
    </location>
</feature>
<comment type="caution">
    <text evidence="6">The sequence shown here is derived from an EMBL/GenBank/DDBJ whole genome shotgun (WGS) entry which is preliminary data.</text>
</comment>
<dbReference type="SUPFAM" id="SSF46689">
    <property type="entry name" value="Homeodomain-like"/>
    <property type="match status" value="1"/>
</dbReference>
<keyword evidence="7" id="KW-1185">Reference proteome</keyword>
<dbReference type="InterPro" id="IPR001647">
    <property type="entry name" value="HTH_TetR"/>
</dbReference>
<reference evidence="6 7" key="1">
    <citation type="submission" date="2019-06" db="EMBL/GenBank/DDBJ databases">
        <title>Sequencing the genomes of 1000 actinobacteria strains.</title>
        <authorList>
            <person name="Klenk H.-P."/>
        </authorList>
    </citation>
    <scope>NUCLEOTIDE SEQUENCE [LARGE SCALE GENOMIC DNA]</scope>
    <source>
        <strain evidence="6 7">DSM 45511</strain>
    </source>
</reference>
<dbReference type="Pfam" id="PF21597">
    <property type="entry name" value="TetR_C_43"/>
    <property type="match status" value="1"/>
</dbReference>
<dbReference type="Proteomes" id="UP000319818">
    <property type="component" value="Unassembled WGS sequence"/>
</dbReference>
<protein>
    <submittedName>
        <fullName evidence="6">TetR family transcriptional regulator</fullName>
    </submittedName>
</protein>
<accession>A0A543FYF1</accession>
<name>A0A543FYF1_9PSEU</name>
<dbReference type="Gene3D" id="1.10.357.10">
    <property type="entry name" value="Tetracycline Repressor, domain 2"/>
    <property type="match status" value="1"/>
</dbReference>
<evidence type="ECO:0000256" key="3">
    <source>
        <dbReference type="ARBA" id="ARBA00023163"/>
    </source>
</evidence>
<dbReference type="InterPro" id="IPR050109">
    <property type="entry name" value="HTH-type_TetR-like_transc_reg"/>
</dbReference>
<evidence type="ECO:0000313" key="7">
    <source>
        <dbReference type="Proteomes" id="UP000319818"/>
    </source>
</evidence>